<feature type="transmembrane region" description="Helical" evidence="1">
    <location>
        <begin position="37"/>
        <end position="56"/>
    </location>
</feature>
<evidence type="ECO:0000259" key="2">
    <source>
        <dbReference type="Pfam" id="PF02517"/>
    </source>
</evidence>
<dbReference type="PANTHER" id="PTHR39430:SF1">
    <property type="entry name" value="PROTEASE"/>
    <property type="match status" value="1"/>
</dbReference>
<feature type="transmembrane region" description="Helical" evidence="1">
    <location>
        <begin position="112"/>
        <end position="133"/>
    </location>
</feature>
<gene>
    <name evidence="3" type="ORF">DRW07_14065</name>
</gene>
<keyword evidence="4" id="KW-1185">Reference proteome</keyword>
<dbReference type="InterPro" id="IPR003675">
    <property type="entry name" value="Rce1/LyrA-like_dom"/>
</dbReference>
<dbReference type="Proteomes" id="UP000275281">
    <property type="component" value="Unassembled WGS sequence"/>
</dbReference>
<dbReference type="GO" id="GO:0080120">
    <property type="term" value="P:CAAX-box protein maturation"/>
    <property type="evidence" value="ECO:0007669"/>
    <property type="project" value="UniProtKB-ARBA"/>
</dbReference>
<dbReference type="GO" id="GO:0004175">
    <property type="term" value="F:endopeptidase activity"/>
    <property type="evidence" value="ECO:0007669"/>
    <property type="project" value="UniProtKB-ARBA"/>
</dbReference>
<accession>A0A3N5Y6A0</accession>
<dbReference type="EMBL" id="RPOK01000004">
    <property type="protein sequence ID" value="RPJ65929.1"/>
    <property type="molecule type" value="Genomic_DNA"/>
</dbReference>
<feature type="transmembrane region" description="Helical" evidence="1">
    <location>
        <begin position="240"/>
        <end position="259"/>
    </location>
</feature>
<dbReference type="GO" id="GO:0008237">
    <property type="term" value="F:metallopeptidase activity"/>
    <property type="evidence" value="ECO:0007669"/>
    <property type="project" value="UniProtKB-KW"/>
</dbReference>
<dbReference type="AlphaFoldDB" id="A0A3N5Y6A0"/>
<evidence type="ECO:0000313" key="3">
    <source>
        <dbReference type="EMBL" id="RPJ65929.1"/>
    </source>
</evidence>
<dbReference type="PANTHER" id="PTHR39430">
    <property type="entry name" value="MEMBRANE-ASSOCIATED PROTEASE-RELATED"/>
    <property type="match status" value="1"/>
</dbReference>
<keyword evidence="3" id="KW-0645">Protease</keyword>
<sequence>MNNDLKPLISAVSLLILGIGLFAVMRHLPIPTVPFPALTSGVVMCLLLLGLSRYFVQRDGNTLSSVNLYPNRGTFKRFVVGFTIGTCIAGSMLVALFTTTDLVLTFVNEQSFAMFILASFIIVPLALMEEILFRGYAFFQMTKKLNIRIVILLTAIAFALYHYNENTSLYSVLLGPGIWGVVFGVAAFLSNSVAVPLGIHVAANFSQAIVGMNRYVDPMWRFDAEVLVQQEVQQIESVGLTMQFVLLVGAILILEYRLYKAKKYKLER</sequence>
<feature type="transmembrane region" description="Helical" evidence="1">
    <location>
        <begin position="145"/>
        <end position="163"/>
    </location>
</feature>
<protein>
    <submittedName>
        <fullName evidence="3">CPBP family intramembrane metalloprotease</fullName>
    </submittedName>
</protein>
<evidence type="ECO:0000313" key="4">
    <source>
        <dbReference type="Proteomes" id="UP000275281"/>
    </source>
</evidence>
<keyword evidence="1" id="KW-0472">Membrane</keyword>
<feature type="domain" description="CAAX prenyl protease 2/Lysostaphin resistance protein A-like" evidence="2">
    <location>
        <begin position="111"/>
        <end position="205"/>
    </location>
</feature>
<organism evidence="3 4">
    <name type="scientific">Alteromonas sediminis</name>
    <dbReference type="NCBI Taxonomy" id="2259342"/>
    <lineage>
        <taxon>Bacteria</taxon>
        <taxon>Pseudomonadati</taxon>
        <taxon>Pseudomonadota</taxon>
        <taxon>Gammaproteobacteria</taxon>
        <taxon>Alteromonadales</taxon>
        <taxon>Alteromonadaceae</taxon>
        <taxon>Alteromonas/Salinimonas group</taxon>
        <taxon>Alteromonas</taxon>
    </lineage>
</organism>
<keyword evidence="1" id="KW-0812">Transmembrane</keyword>
<dbReference type="GO" id="GO:0006508">
    <property type="term" value="P:proteolysis"/>
    <property type="evidence" value="ECO:0007669"/>
    <property type="project" value="UniProtKB-KW"/>
</dbReference>
<keyword evidence="3" id="KW-0378">Hydrolase</keyword>
<comment type="caution">
    <text evidence="3">The sequence shown here is derived from an EMBL/GenBank/DDBJ whole genome shotgun (WGS) entry which is preliminary data.</text>
</comment>
<dbReference type="RefSeq" id="WP_124028560.1">
    <property type="nucleotide sequence ID" value="NZ_JBHRSN010000007.1"/>
</dbReference>
<reference evidence="3 4" key="1">
    <citation type="submission" date="2018-11" db="EMBL/GenBank/DDBJ databases">
        <authorList>
            <person name="Ye M.-Q."/>
            <person name="Du Z.-J."/>
        </authorList>
    </citation>
    <scope>NUCLEOTIDE SEQUENCE [LARGE SCALE GENOMIC DNA]</scope>
    <source>
        <strain evidence="3 4">U0105</strain>
    </source>
</reference>
<evidence type="ECO:0000256" key="1">
    <source>
        <dbReference type="SAM" id="Phobius"/>
    </source>
</evidence>
<feature type="transmembrane region" description="Helical" evidence="1">
    <location>
        <begin position="7"/>
        <end position="25"/>
    </location>
</feature>
<keyword evidence="3" id="KW-0482">Metalloprotease</keyword>
<dbReference type="Pfam" id="PF02517">
    <property type="entry name" value="Rce1-like"/>
    <property type="match status" value="1"/>
</dbReference>
<proteinExistence type="predicted"/>
<name>A0A3N5Y6A0_9ALTE</name>
<keyword evidence="1" id="KW-1133">Transmembrane helix</keyword>
<feature type="transmembrane region" description="Helical" evidence="1">
    <location>
        <begin position="169"/>
        <end position="190"/>
    </location>
</feature>
<dbReference type="OrthoDB" id="118729at2"/>
<feature type="transmembrane region" description="Helical" evidence="1">
    <location>
        <begin position="77"/>
        <end position="100"/>
    </location>
</feature>